<sequence>MDFKKGISMVCVVLCVLLWVPNILYQLSSPLWLLTFPIAAVGLVFGWLARKSWLMIGNTLMFFSFFIVMAVGHVIFQK</sequence>
<keyword evidence="3" id="KW-1185">Reference proteome</keyword>
<name>A0ABW5PY42_9BACI</name>
<feature type="transmembrane region" description="Helical" evidence="1">
    <location>
        <begin position="56"/>
        <end position="76"/>
    </location>
</feature>
<evidence type="ECO:0000256" key="1">
    <source>
        <dbReference type="SAM" id="Phobius"/>
    </source>
</evidence>
<evidence type="ECO:0000313" key="3">
    <source>
        <dbReference type="Proteomes" id="UP001597451"/>
    </source>
</evidence>
<accession>A0ABW5PY42</accession>
<keyword evidence="1" id="KW-0472">Membrane</keyword>
<reference evidence="3" key="1">
    <citation type="journal article" date="2019" name="Int. J. Syst. Evol. Microbiol.">
        <title>The Global Catalogue of Microorganisms (GCM) 10K type strain sequencing project: providing services to taxonomists for standard genome sequencing and annotation.</title>
        <authorList>
            <consortium name="The Broad Institute Genomics Platform"/>
            <consortium name="The Broad Institute Genome Sequencing Center for Infectious Disease"/>
            <person name="Wu L."/>
            <person name="Ma J."/>
        </authorList>
    </citation>
    <scope>NUCLEOTIDE SEQUENCE [LARGE SCALE GENOMIC DNA]</scope>
    <source>
        <strain evidence="3">TISTR 1858</strain>
    </source>
</reference>
<dbReference type="EMBL" id="JBHUMX010000010">
    <property type="protein sequence ID" value="MFD2628065.1"/>
    <property type="molecule type" value="Genomic_DNA"/>
</dbReference>
<dbReference type="Proteomes" id="UP001597451">
    <property type="component" value="Unassembled WGS sequence"/>
</dbReference>
<comment type="caution">
    <text evidence="2">The sequence shown here is derived from an EMBL/GenBank/DDBJ whole genome shotgun (WGS) entry which is preliminary data.</text>
</comment>
<evidence type="ECO:0000313" key="2">
    <source>
        <dbReference type="EMBL" id="MFD2628065.1"/>
    </source>
</evidence>
<gene>
    <name evidence="2" type="ORF">ACFSUN_04615</name>
</gene>
<keyword evidence="1" id="KW-0812">Transmembrane</keyword>
<organism evidence="2 3">
    <name type="scientific">Oceanobacillus kapialis</name>
    <dbReference type="NCBI Taxonomy" id="481353"/>
    <lineage>
        <taxon>Bacteria</taxon>
        <taxon>Bacillati</taxon>
        <taxon>Bacillota</taxon>
        <taxon>Bacilli</taxon>
        <taxon>Bacillales</taxon>
        <taxon>Bacillaceae</taxon>
        <taxon>Oceanobacillus</taxon>
    </lineage>
</organism>
<dbReference type="RefSeq" id="WP_379560750.1">
    <property type="nucleotide sequence ID" value="NZ_CP085256.1"/>
</dbReference>
<feature type="transmembrane region" description="Helical" evidence="1">
    <location>
        <begin position="31"/>
        <end position="49"/>
    </location>
</feature>
<protein>
    <submittedName>
        <fullName evidence="2">Uncharacterized protein</fullName>
    </submittedName>
</protein>
<keyword evidence="1" id="KW-1133">Transmembrane helix</keyword>
<proteinExistence type="predicted"/>
<feature type="transmembrane region" description="Helical" evidence="1">
    <location>
        <begin position="7"/>
        <end position="25"/>
    </location>
</feature>